<feature type="non-terminal residue" evidence="2">
    <location>
        <position position="1"/>
    </location>
</feature>
<sequence>VAINPKAPTVLEGLLLRHHHRTAVPALLAGPVLLSARRGEERGGTARQRLPMVRLLAAILLRDVRELAVGVPAVAVAGSRPGLVLLLGVLPVQGERRPARGQGRPTADRTGHRPGRVRVPGGGDNGSLSTGM</sequence>
<name>A0A6J4M2B2_9ACTN</name>
<feature type="non-terminal residue" evidence="2">
    <location>
        <position position="132"/>
    </location>
</feature>
<dbReference type="AlphaFoldDB" id="A0A6J4M2B2"/>
<feature type="region of interest" description="Disordered" evidence="1">
    <location>
        <begin position="95"/>
        <end position="132"/>
    </location>
</feature>
<reference evidence="2" key="1">
    <citation type="submission" date="2020-02" db="EMBL/GenBank/DDBJ databases">
        <authorList>
            <person name="Meier V. D."/>
        </authorList>
    </citation>
    <scope>NUCLEOTIDE SEQUENCE</scope>
    <source>
        <strain evidence="2">AVDCRST_MAG34</strain>
    </source>
</reference>
<evidence type="ECO:0000313" key="2">
    <source>
        <dbReference type="EMBL" id="CAA9348254.1"/>
    </source>
</evidence>
<organism evidence="2">
    <name type="scientific">uncultured Nocardioidaceae bacterium</name>
    <dbReference type="NCBI Taxonomy" id="253824"/>
    <lineage>
        <taxon>Bacteria</taxon>
        <taxon>Bacillati</taxon>
        <taxon>Actinomycetota</taxon>
        <taxon>Actinomycetes</taxon>
        <taxon>Propionibacteriales</taxon>
        <taxon>Nocardioidaceae</taxon>
        <taxon>environmental samples</taxon>
    </lineage>
</organism>
<evidence type="ECO:0000256" key="1">
    <source>
        <dbReference type="SAM" id="MobiDB-lite"/>
    </source>
</evidence>
<gene>
    <name evidence="2" type="ORF">AVDCRST_MAG34-1382</name>
</gene>
<accession>A0A6J4M2B2</accession>
<proteinExistence type="predicted"/>
<protein>
    <submittedName>
        <fullName evidence="2">Uncharacterized protein</fullName>
    </submittedName>
</protein>
<dbReference type="EMBL" id="CADCUI010000032">
    <property type="protein sequence ID" value="CAA9348254.1"/>
    <property type="molecule type" value="Genomic_DNA"/>
</dbReference>